<dbReference type="InterPro" id="IPR001940">
    <property type="entry name" value="Peptidase_S1C"/>
</dbReference>
<dbReference type="PANTHER" id="PTHR43343">
    <property type="entry name" value="PEPTIDASE S12"/>
    <property type="match status" value="1"/>
</dbReference>
<evidence type="ECO:0000256" key="2">
    <source>
        <dbReference type="ARBA" id="ARBA00022801"/>
    </source>
</evidence>
<dbReference type="STRING" id="1499967.U27_05229"/>
<dbReference type="GO" id="GO:0006508">
    <property type="term" value="P:proteolysis"/>
    <property type="evidence" value="ECO:0007669"/>
    <property type="project" value="UniProtKB-KW"/>
</dbReference>
<organism evidence="3">
    <name type="scientific">Vecturithrix granuli</name>
    <dbReference type="NCBI Taxonomy" id="1499967"/>
    <lineage>
        <taxon>Bacteria</taxon>
        <taxon>Candidatus Moduliflexota</taxon>
        <taxon>Candidatus Vecturitrichia</taxon>
        <taxon>Candidatus Vecturitrichales</taxon>
        <taxon>Candidatus Vecturitrichaceae</taxon>
        <taxon>Candidatus Vecturithrix</taxon>
    </lineage>
</organism>
<keyword evidence="4" id="KW-1185">Reference proteome</keyword>
<name>A0A081C101_VECG1</name>
<keyword evidence="2" id="KW-0378">Hydrolase</keyword>
<dbReference type="GO" id="GO:0004252">
    <property type="term" value="F:serine-type endopeptidase activity"/>
    <property type="evidence" value="ECO:0007669"/>
    <property type="project" value="InterPro"/>
</dbReference>
<gene>
    <name evidence="3" type="ORF">U27_05229</name>
</gene>
<dbReference type="Gene3D" id="2.40.10.120">
    <property type="match status" value="1"/>
</dbReference>
<dbReference type="InterPro" id="IPR009003">
    <property type="entry name" value="Peptidase_S1_PA"/>
</dbReference>
<evidence type="ECO:0000313" key="4">
    <source>
        <dbReference type="Proteomes" id="UP000030661"/>
    </source>
</evidence>
<dbReference type="HOGENOM" id="CLU_1249468_0_0_0"/>
<dbReference type="Proteomes" id="UP000030661">
    <property type="component" value="Unassembled WGS sequence"/>
</dbReference>
<evidence type="ECO:0000313" key="3">
    <source>
        <dbReference type="EMBL" id="GAK58256.1"/>
    </source>
</evidence>
<dbReference type="PRINTS" id="PR00834">
    <property type="entry name" value="PROTEASES2C"/>
</dbReference>
<dbReference type="PANTHER" id="PTHR43343:SF3">
    <property type="entry name" value="PROTEASE DO-LIKE 8, CHLOROPLASTIC"/>
    <property type="match status" value="1"/>
</dbReference>
<accession>A0A081C101</accession>
<dbReference type="SUPFAM" id="SSF50494">
    <property type="entry name" value="Trypsin-like serine proteases"/>
    <property type="match status" value="1"/>
</dbReference>
<keyword evidence="1" id="KW-0645">Protease</keyword>
<dbReference type="AlphaFoldDB" id="A0A081C101"/>
<dbReference type="Pfam" id="PF13365">
    <property type="entry name" value="Trypsin_2"/>
    <property type="match status" value="1"/>
</dbReference>
<dbReference type="EMBL" id="DF820467">
    <property type="protein sequence ID" value="GAK58256.1"/>
    <property type="molecule type" value="Genomic_DNA"/>
</dbReference>
<protein>
    <submittedName>
        <fullName evidence="3">2-alkenal reductase</fullName>
    </submittedName>
</protein>
<evidence type="ECO:0000256" key="1">
    <source>
        <dbReference type="ARBA" id="ARBA00022670"/>
    </source>
</evidence>
<dbReference type="eggNOG" id="COG0265">
    <property type="taxonomic scope" value="Bacteria"/>
</dbReference>
<proteinExistence type="predicted"/>
<sequence>MMPGVSIEDILRSAEDAVFLLRSGNGMGTGFVVSSDGHILTCRHVIHSETLEVVSSYGKIWQSPVLAQDPLYDLAMLKIDQLHAPCLTFADPMSIQTGQRVYALGHPLGLDFTVSQGIISNRNRLIQGASFIQTDVALNPGNSGGPILNEKGEVIGMANSMISIEHAQGLGFAIALRYIFAFASQLRIKLQRAREFTVAE</sequence>
<reference evidence="3" key="1">
    <citation type="journal article" date="2015" name="PeerJ">
        <title>First genomic representation of candidate bacterial phylum KSB3 points to enhanced environmental sensing as a trigger of wastewater bulking.</title>
        <authorList>
            <person name="Sekiguchi Y."/>
            <person name="Ohashi A."/>
            <person name="Parks D.H."/>
            <person name="Yamauchi T."/>
            <person name="Tyson G.W."/>
            <person name="Hugenholtz P."/>
        </authorList>
    </citation>
    <scope>NUCLEOTIDE SEQUENCE [LARGE SCALE GENOMIC DNA]</scope>
</reference>
<dbReference type="InterPro" id="IPR051201">
    <property type="entry name" value="Chloro_Bact_Ser_Proteases"/>
</dbReference>